<dbReference type="EnsemblPlants" id="MELO3C022827.2.1">
    <property type="protein sequence ID" value="MELO3C022827.2.1"/>
    <property type="gene ID" value="MELO3C022827.2"/>
</dbReference>
<name>A0A9I9DTC9_CUCME</name>
<feature type="compositionally biased region" description="Basic and acidic residues" evidence="1">
    <location>
        <begin position="1"/>
        <end position="28"/>
    </location>
</feature>
<dbReference type="Gramene" id="MELO3C022827.2.1">
    <property type="protein sequence ID" value="MELO3C022827.2.1"/>
    <property type="gene ID" value="MELO3C022827.2"/>
</dbReference>
<sequence length="62" mass="7083">MVDENERSPKEKLVPKRANKEVKQEPKKRSTQKRKLDEEETGTPAQALKEEEGGGRFAKVAF</sequence>
<accession>A0A9I9DTC9</accession>
<proteinExistence type="predicted"/>
<protein>
    <submittedName>
        <fullName evidence="2">Uncharacterized protein</fullName>
    </submittedName>
</protein>
<organism evidence="2">
    <name type="scientific">Cucumis melo</name>
    <name type="common">Muskmelon</name>
    <dbReference type="NCBI Taxonomy" id="3656"/>
    <lineage>
        <taxon>Eukaryota</taxon>
        <taxon>Viridiplantae</taxon>
        <taxon>Streptophyta</taxon>
        <taxon>Embryophyta</taxon>
        <taxon>Tracheophyta</taxon>
        <taxon>Spermatophyta</taxon>
        <taxon>Magnoliopsida</taxon>
        <taxon>eudicotyledons</taxon>
        <taxon>Gunneridae</taxon>
        <taxon>Pentapetalae</taxon>
        <taxon>rosids</taxon>
        <taxon>fabids</taxon>
        <taxon>Cucurbitales</taxon>
        <taxon>Cucurbitaceae</taxon>
        <taxon>Benincaseae</taxon>
        <taxon>Cucumis</taxon>
    </lineage>
</organism>
<dbReference type="AlphaFoldDB" id="A0A9I9DTC9"/>
<feature type="region of interest" description="Disordered" evidence="1">
    <location>
        <begin position="1"/>
        <end position="62"/>
    </location>
</feature>
<evidence type="ECO:0000256" key="1">
    <source>
        <dbReference type="SAM" id="MobiDB-lite"/>
    </source>
</evidence>
<reference evidence="2" key="1">
    <citation type="submission" date="2023-03" db="UniProtKB">
        <authorList>
            <consortium name="EnsemblPlants"/>
        </authorList>
    </citation>
    <scope>IDENTIFICATION</scope>
</reference>
<evidence type="ECO:0000313" key="2">
    <source>
        <dbReference type="EnsemblPlants" id="MELO3C022827.2.1"/>
    </source>
</evidence>